<dbReference type="EMBL" id="VOSK01000001">
    <property type="protein sequence ID" value="MPR23688.1"/>
    <property type="molecule type" value="Genomic_DNA"/>
</dbReference>
<evidence type="ECO:0000259" key="2">
    <source>
        <dbReference type="Pfam" id="PF00206"/>
    </source>
</evidence>
<protein>
    <submittedName>
        <fullName evidence="4">Argininosuccinate lyase</fullName>
    </submittedName>
</protein>
<dbReference type="GO" id="GO:0004056">
    <property type="term" value="F:argininosuccinate lyase activity"/>
    <property type="evidence" value="ECO:0007669"/>
    <property type="project" value="InterPro"/>
</dbReference>
<dbReference type="PRINTS" id="PR00145">
    <property type="entry name" value="ARGSUCLYASE"/>
</dbReference>
<dbReference type="PANTHER" id="PTHR43814:SF1">
    <property type="entry name" value="ARGININOSUCCINATE LYASE"/>
    <property type="match status" value="1"/>
</dbReference>
<dbReference type="InterPro" id="IPR009049">
    <property type="entry name" value="Argininosuccinate_lyase"/>
</dbReference>
<dbReference type="PANTHER" id="PTHR43814">
    <property type="entry name" value="ARGININOSUCCINATE LYASE"/>
    <property type="match status" value="1"/>
</dbReference>
<evidence type="ECO:0000313" key="5">
    <source>
        <dbReference type="Proteomes" id="UP000403266"/>
    </source>
</evidence>
<evidence type="ECO:0000313" key="4">
    <source>
        <dbReference type="EMBL" id="MPR23688.1"/>
    </source>
</evidence>
<reference evidence="4 5" key="1">
    <citation type="journal article" date="2019" name="Syst. Appl. Microbiol.">
        <title>Microvirga tunisiensis sp. nov., a root nodule symbiotic bacterium isolated from Lupinus micranthus and L. luteus grown in Northern Tunisia.</title>
        <authorList>
            <person name="Msaddak A."/>
            <person name="Rejili M."/>
            <person name="Duran D."/>
            <person name="Mars M."/>
            <person name="Palacios J.M."/>
            <person name="Ruiz-Argueso T."/>
            <person name="Rey L."/>
            <person name="Imperial J."/>
        </authorList>
    </citation>
    <scope>NUCLEOTIDE SEQUENCE [LARGE SCALE GENOMIC DNA]</scope>
    <source>
        <strain evidence="4 5">Lmie10</strain>
    </source>
</reference>
<keyword evidence="5" id="KW-1185">Reference proteome</keyword>
<dbReference type="PROSITE" id="PS00163">
    <property type="entry name" value="FUMARATE_LYASES"/>
    <property type="match status" value="1"/>
</dbReference>
<dbReference type="GO" id="GO:0042450">
    <property type="term" value="P:L-arginine biosynthetic process via ornithine"/>
    <property type="evidence" value="ECO:0007669"/>
    <property type="project" value="InterPro"/>
</dbReference>
<dbReference type="InterPro" id="IPR008948">
    <property type="entry name" value="L-Aspartase-like"/>
</dbReference>
<proteinExistence type="predicted"/>
<name>A0A5N7MAJ3_9HYPH</name>
<dbReference type="InterPro" id="IPR020557">
    <property type="entry name" value="Fumarate_lyase_CS"/>
</dbReference>
<accession>A0A5N7MAJ3</accession>
<dbReference type="OrthoDB" id="9769623at2"/>
<organism evidence="4 5">
    <name type="scientific">Microvirga tunisiensis</name>
    <dbReference type="NCBI Taxonomy" id="2108360"/>
    <lineage>
        <taxon>Bacteria</taxon>
        <taxon>Pseudomonadati</taxon>
        <taxon>Pseudomonadota</taxon>
        <taxon>Alphaproteobacteria</taxon>
        <taxon>Hyphomicrobiales</taxon>
        <taxon>Methylobacteriaceae</taxon>
        <taxon>Microvirga</taxon>
    </lineage>
</organism>
<keyword evidence="1 4" id="KW-0456">Lyase</keyword>
<evidence type="ECO:0000256" key="1">
    <source>
        <dbReference type="ARBA" id="ARBA00023239"/>
    </source>
</evidence>
<feature type="domain" description="Fumarate lyase N-terminal" evidence="2">
    <location>
        <begin position="5"/>
        <end position="179"/>
    </location>
</feature>
<dbReference type="SUPFAM" id="SSF48557">
    <property type="entry name" value="L-aspartase-like"/>
    <property type="match status" value="1"/>
</dbReference>
<dbReference type="Pfam" id="PF00206">
    <property type="entry name" value="Lyase_1"/>
    <property type="match status" value="1"/>
</dbReference>
<feature type="domain" description="Argininosuccinate lyase C-terminal" evidence="3">
    <location>
        <begin position="244"/>
        <end position="327"/>
    </location>
</feature>
<dbReference type="Proteomes" id="UP000403266">
    <property type="component" value="Unassembled WGS sequence"/>
</dbReference>
<evidence type="ECO:0000259" key="3">
    <source>
        <dbReference type="Pfam" id="PF14698"/>
    </source>
</evidence>
<dbReference type="InterPro" id="IPR022761">
    <property type="entry name" value="Fumarate_lyase_N"/>
</dbReference>
<comment type="caution">
    <text evidence="4">The sequence shown here is derived from an EMBL/GenBank/DDBJ whole genome shotgun (WGS) entry which is preliminary data.</text>
</comment>
<sequence length="379" mass="41095">MADVYSALTEARQSLLDFAQKYPNDIIPAYTGGVQAQPTSLGHFLTAYAEVYGRHANALEEAYGSLNLSPFGAAALGTSSYPINRQRLSDLLGFDRPIHNSYDAVLLSAPEINMRLTGAMAGIAITTNQLVEDLGNQYYLTRPWLTIPPNLTGGSTIMPQKLNPNGVNDTRNDVTAIFGSAAAYMFEAHNFESGYFGGGGGGDGGESVDNALRLAAKSLRQIAAMFSTFEFHKDRAMELVLNDYATATELANTLQRVGNIPFRDAHHVAAGVVQFGRTKGLRASEIQFSDFEKVFEEVAEQHHMQQKRSGLTEQQFKRALTPSNMVESAVGLGGPQPSSVTAMIEENAKSVEDDKAWLSKARSKLDAASKELDEAFAKL</sequence>
<dbReference type="Pfam" id="PF14698">
    <property type="entry name" value="ASL_C2"/>
    <property type="match status" value="1"/>
</dbReference>
<gene>
    <name evidence="4" type="ORF">FS320_00230</name>
</gene>
<dbReference type="GO" id="GO:0005829">
    <property type="term" value="C:cytosol"/>
    <property type="evidence" value="ECO:0007669"/>
    <property type="project" value="TreeGrafter"/>
</dbReference>
<dbReference type="AlphaFoldDB" id="A0A5N7MAJ3"/>
<dbReference type="Gene3D" id="1.20.200.10">
    <property type="entry name" value="Fumarase/aspartase (Central domain)"/>
    <property type="match status" value="1"/>
</dbReference>
<dbReference type="InterPro" id="IPR029419">
    <property type="entry name" value="Arg_succ_lyase_C"/>
</dbReference>
<dbReference type="Gene3D" id="1.10.40.30">
    <property type="entry name" value="Fumarase/aspartase (C-terminal domain)"/>
    <property type="match status" value="1"/>
</dbReference>